<protein>
    <submittedName>
        <fullName evidence="1">Uncharacterized protein</fullName>
    </submittedName>
</protein>
<reference evidence="1" key="1">
    <citation type="submission" date="2020-03" db="EMBL/GenBank/DDBJ databases">
        <title>The deep terrestrial virosphere.</title>
        <authorList>
            <person name="Holmfeldt K."/>
            <person name="Nilsson E."/>
            <person name="Simone D."/>
            <person name="Lopez-Fernandez M."/>
            <person name="Wu X."/>
            <person name="de Brujin I."/>
            <person name="Lundin D."/>
            <person name="Andersson A."/>
            <person name="Bertilsson S."/>
            <person name="Dopson M."/>
        </authorList>
    </citation>
    <scope>NUCLEOTIDE SEQUENCE</scope>
    <source>
        <strain evidence="1">MM415B00496</strain>
    </source>
</reference>
<sequence>MKRVTFAITYIVYDNVDVEEEVDDDDAITEASEDFANDLPMIRVKDFGVSVEEFDEPPLIDECEWEIGPKR</sequence>
<dbReference type="EMBL" id="MT141520">
    <property type="protein sequence ID" value="QJA64459.1"/>
    <property type="molecule type" value="Genomic_DNA"/>
</dbReference>
<name>A0A6M3J3B5_9ZZZZ</name>
<dbReference type="AlphaFoldDB" id="A0A6M3J3B5"/>
<proteinExistence type="predicted"/>
<gene>
    <name evidence="1" type="ORF">MM415B00496_0017</name>
</gene>
<organism evidence="1">
    <name type="scientific">viral metagenome</name>
    <dbReference type="NCBI Taxonomy" id="1070528"/>
    <lineage>
        <taxon>unclassified sequences</taxon>
        <taxon>metagenomes</taxon>
        <taxon>organismal metagenomes</taxon>
    </lineage>
</organism>
<evidence type="ECO:0000313" key="1">
    <source>
        <dbReference type="EMBL" id="QJA64459.1"/>
    </source>
</evidence>
<accession>A0A6M3J3B5</accession>